<dbReference type="InterPro" id="IPR036074">
    <property type="entry name" value="CbiD_sf"/>
</dbReference>
<keyword evidence="3 5" id="KW-0808">Transferase</keyword>
<evidence type="ECO:0000256" key="5">
    <source>
        <dbReference type="HAMAP-Rule" id="MF_00787"/>
    </source>
</evidence>
<dbReference type="GO" id="GO:0043780">
    <property type="term" value="F:cobalt-precorrin-5B C1-methyltransferase activity"/>
    <property type="evidence" value="ECO:0007669"/>
    <property type="project" value="RHEA"/>
</dbReference>
<name>E1YAE6_9BACT</name>
<dbReference type="EC" id="2.1.1.195" evidence="5"/>
<comment type="catalytic activity">
    <reaction evidence="5">
        <text>Co-precorrin-5B + S-adenosyl-L-methionine = Co-precorrin-6A + S-adenosyl-L-homocysteine</text>
        <dbReference type="Rhea" id="RHEA:26285"/>
        <dbReference type="ChEBI" id="CHEBI:57856"/>
        <dbReference type="ChEBI" id="CHEBI:59789"/>
        <dbReference type="ChEBI" id="CHEBI:60063"/>
        <dbReference type="ChEBI" id="CHEBI:60064"/>
        <dbReference type="EC" id="2.1.1.195"/>
    </reaction>
</comment>
<dbReference type="PANTHER" id="PTHR35863">
    <property type="entry name" value="COBALT-PRECORRIN-5B C(1)-METHYLTRANSFERASE"/>
    <property type="match status" value="1"/>
</dbReference>
<dbReference type="AlphaFoldDB" id="E1YAE6"/>
<comment type="function">
    <text evidence="5">Catalyzes the methylation of C-1 in cobalt-precorrin-5B to form cobalt-precorrin-6A.</text>
</comment>
<reference evidence="6" key="1">
    <citation type="journal article" date="2011" name="Environ. Microbiol.">
        <title>Genomic insights into the metabolic potential of the polycyclic aromatic hydrocarbon degrading sulfate-reducing Deltaproteobacterium N47.</title>
        <authorList>
            <person name="Bergmann F."/>
            <person name="Selesi D."/>
            <person name="Weinmaier T."/>
            <person name="Tischler P."/>
            <person name="Rattei T."/>
            <person name="Meckenstock R.U."/>
        </authorList>
    </citation>
    <scope>NUCLEOTIDE SEQUENCE</scope>
</reference>
<comment type="similarity">
    <text evidence="5">Belongs to the CbiD family.</text>
</comment>
<sequence>MKRERLREGFTTGSAAAAGAKAAVLLLLGQPYVRDVDIALPIDGRIKIPVESVEILPGEVARATVIKDGGDDPDVTHKAQIRVNVKWIEDVKAGIIIEGGKGVGRVTRLGLPVAIGKAAINPAPLLQIEAAVKEGLQQCGIKKSVSVIIEVDNGEQIAKKTLNPRLGIVGGISILGTRGTVKPFSNDAYKDTITISMDVAKASNANIISLSTGGKSERYLRRIKNKLPDSSFIQVADFFAFSIKAAAERGFKEIIYSCFFGKLVKMAQGFSNTHAKHSGMNLEKLSKWCIDAGMNKISALDVANANTSIEALYIINRDSLKNEILGVVVNKAMASARKFAGPNIDITYYLFDFDGSIVMQKQSKGNF</sequence>
<dbReference type="NCBIfam" id="TIGR00312">
    <property type="entry name" value="cbiD"/>
    <property type="match status" value="1"/>
</dbReference>
<evidence type="ECO:0000256" key="2">
    <source>
        <dbReference type="ARBA" id="ARBA00022603"/>
    </source>
</evidence>
<keyword evidence="4 5" id="KW-0949">S-adenosyl-L-methionine</keyword>
<dbReference type="EMBL" id="FR695866">
    <property type="protein sequence ID" value="CBX27540.1"/>
    <property type="molecule type" value="Genomic_DNA"/>
</dbReference>
<dbReference type="Gene3D" id="3.30.2110.10">
    <property type="entry name" value="CbiD-like"/>
    <property type="match status" value="1"/>
</dbReference>
<organism evidence="6">
    <name type="scientific">uncultured Desulfobacterium sp</name>
    <dbReference type="NCBI Taxonomy" id="201089"/>
    <lineage>
        <taxon>Bacteria</taxon>
        <taxon>Pseudomonadati</taxon>
        <taxon>Thermodesulfobacteriota</taxon>
        <taxon>Desulfobacteria</taxon>
        <taxon>Desulfobacterales</taxon>
        <taxon>Desulfobacteriaceae</taxon>
        <taxon>Desulfobacterium</taxon>
        <taxon>environmental samples</taxon>
    </lineage>
</organism>
<evidence type="ECO:0000256" key="1">
    <source>
        <dbReference type="ARBA" id="ARBA00022573"/>
    </source>
</evidence>
<dbReference type="UniPathway" id="UPA00148">
    <property type="reaction ID" value="UER00227"/>
</dbReference>
<dbReference type="Pfam" id="PF01888">
    <property type="entry name" value="CbiD"/>
    <property type="match status" value="1"/>
</dbReference>
<accession>E1YAE6</accession>
<dbReference type="GO" id="GO:0019251">
    <property type="term" value="P:anaerobic cobalamin biosynthetic process"/>
    <property type="evidence" value="ECO:0007669"/>
    <property type="project" value="UniProtKB-UniRule"/>
</dbReference>
<dbReference type="PIRSF" id="PIRSF026782">
    <property type="entry name" value="CbiD"/>
    <property type="match status" value="1"/>
</dbReference>
<protein>
    <recommendedName>
        <fullName evidence="5">Cobalt-precorrin-5B C(1)-methyltransferase</fullName>
        <ecNumber evidence="5">2.1.1.195</ecNumber>
    </recommendedName>
    <alternativeName>
        <fullName evidence="5">Cobalt-precorrin-6A synthase</fullName>
    </alternativeName>
</protein>
<dbReference type="GO" id="GO:0032259">
    <property type="term" value="P:methylation"/>
    <property type="evidence" value="ECO:0007669"/>
    <property type="project" value="UniProtKB-KW"/>
</dbReference>
<keyword evidence="2 5" id="KW-0489">Methyltransferase</keyword>
<comment type="pathway">
    <text evidence="5">Cofactor biosynthesis; adenosylcobalamin biosynthesis; cob(II)yrinate a,c-diamide from sirohydrochlorin (anaerobic route): step 6/10.</text>
</comment>
<evidence type="ECO:0000256" key="3">
    <source>
        <dbReference type="ARBA" id="ARBA00022679"/>
    </source>
</evidence>
<dbReference type="NCBIfam" id="NF000849">
    <property type="entry name" value="PRK00075.1-1"/>
    <property type="match status" value="1"/>
</dbReference>
<dbReference type="SUPFAM" id="SSF111342">
    <property type="entry name" value="CbiD-like"/>
    <property type="match status" value="1"/>
</dbReference>
<dbReference type="HAMAP" id="MF_00787">
    <property type="entry name" value="CbiD"/>
    <property type="match status" value="1"/>
</dbReference>
<proteinExistence type="inferred from homology"/>
<evidence type="ECO:0000313" key="6">
    <source>
        <dbReference type="EMBL" id="CBX27540.1"/>
    </source>
</evidence>
<dbReference type="InterPro" id="IPR002748">
    <property type="entry name" value="CbiD"/>
</dbReference>
<evidence type="ECO:0000256" key="4">
    <source>
        <dbReference type="ARBA" id="ARBA00022691"/>
    </source>
</evidence>
<dbReference type="PANTHER" id="PTHR35863:SF1">
    <property type="entry name" value="COBALT-PRECORRIN-5B C(1)-METHYLTRANSFERASE"/>
    <property type="match status" value="1"/>
</dbReference>
<keyword evidence="1 5" id="KW-0169">Cobalamin biosynthesis</keyword>
<gene>
    <name evidence="5" type="primary">cbiD</name>
    <name evidence="6" type="ORF">N47_H23620</name>
</gene>